<evidence type="ECO:0000259" key="3">
    <source>
        <dbReference type="Pfam" id="PF08501"/>
    </source>
</evidence>
<dbReference type="EC" id="1.1.1.25" evidence="5"/>
<keyword evidence="6" id="KW-1185">Reference proteome</keyword>
<dbReference type="EMBL" id="JACXYY010000001">
    <property type="protein sequence ID" value="MBD3913562.1"/>
    <property type="molecule type" value="Genomic_DNA"/>
</dbReference>
<feature type="domain" description="SDH C-terminal" evidence="4">
    <location>
        <begin position="248"/>
        <end position="276"/>
    </location>
</feature>
<dbReference type="Proteomes" id="UP000649289">
    <property type="component" value="Unassembled WGS sequence"/>
</dbReference>
<dbReference type="NCBIfam" id="NF001311">
    <property type="entry name" value="PRK00258.1-3"/>
    <property type="match status" value="1"/>
</dbReference>
<dbReference type="InterPro" id="IPR046346">
    <property type="entry name" value="Aminoacid_DH-like_N_sf"/>
</dbReference>
<dbReference type="RefSeq" id="WP_191197872.1">
    <property type="nucleotide sequence ID" value="NZ_BAAAPA010000002.1"/>
</dbReference>
<gene>
    <name evidence="5" type="ORF">IEZ25_02950</name>
</gene>
<dbReference type="InterPro" id="IPR022893">
    <property type="entry name" value="Shikimate_DH_fam"/>
</dbReference>
<dbReference type="Pfam" id="PF18317">
    <property type="entry name" value="SDH_C"/>
    <property type="match status" value="1"/>
</dbReference>
<comment type="pathway">
    <text evidence="1">Metabolic intermediate biosynthesis; chorismate biosynthesis; chorismate from D-erythrose 4-phosphate and phosphoenolpyruvate: step 4/7.</text>
</comment>
<dbReference type="InterPro" id="IPR013708">
    <property type="entry name" value="Shikimate_DH-bd_N"/>
</dbReference>
<evidence type="ECO:0000313" key="5">
    <source>
        <dbReference type="EMBL" id="MBD3913562.1"/>
    </source>
</evidence>
<evidence type="ECO:0000259" key="4">
    <source>
        <dbReference type="Pfam" id="PF18317"/>
    </source>
</evidence>
<name>A0ABR8MCA0_9ACTN</name>
<dbReference type="GO" id="GO:0004764">
    <property type="term" value="F:shikimate 3-dehydrogenase (NADP+) activity"/>
    <property type="evidence" value="ECO:0007669"/>
    <property type="project" value="UniProtKB-EC"/>
</dbReference>
<sequence>MSGTRRCGVLGDPIAHSLSPVLHAAGYGALGLDWAYDAHRVPAGGLAEFLGGLGAGWRGLSLTMPLKREAIPLVDRLTDRARLAGAVNTLVLEDDGTRTGDNTDLPGAAAAIRERTTMPLASAAILGGGATAGSVGLALADLGVTSIELLVREESRAAETADLLRSHPAAPAITVRSLGGGQRSDASGPPAPGSAVDVVVSTVPAAAQTGELVDRWRDVPVVFEALYDPWPTPLAAAATASGRALVSGLDLLVHQAALQFELFTGRTAPLAVMREAGERALAARNPA</sequence>
<dbReference type="InterPro" id="IPR036291">
    <property type="entry name" value="NAD(P)-bd_dom_sf"/>
</dbReference>
<keyword evidence="2" id="KW-0057">Aromatic amino acid biosynthesis</keyword>
<protein>
    <submittedName>
        <fullName evidence="5">Shikimate dehydrogenase</fullName>
        <ecNumber evidence="5">1.1.1.25</ecNumber>
    </submittedName>
</protein>
<dbReference type="Gene3D" id="3.40.50.10860">
    <property type="entry name" value="Leucine Dehydrogenase, chain A, domain 1"/>
    <property type="match status" value="1"/>
</dbReference>
<evidence type="ECO:0000313" key="6">
    <source>
        <dbReference type="Proteomes" id="UP000649289"/>
    </source>
</evidence>
<dbReference type="SUPFAM" id="SSF53223">
    <property type="entry name" value="Aminoacid dehydrogenase-like, N-terminal domain"/>
    <property type="match status" value="1"/>
</dbReference>
<reference evidence="5 6" key="1">
    <citation type="submission" date="2020-09" db="EMBL/GenBank/DDBJ databases">
        <title>novel species in genus Nocardioides.</title>
        <authorList>
            <person name="Zhang G."/>
        </authorList>
    </citation>
    <scope>NUCLEOTIDE SEQUENCE [LARGE SCALE GENOMIC DNA]</scope>
    <source>
        <strain evidence="5 6">19197</strain>
    </source>
</reference>
<evidence type="ECO:0000256" key="1">
    <source>
        <dbReference type="ARBA" id="ARBA00004871"/>
    </source>
</evidence>
<organism evidence="5 6">
    <name type="scientific">Nocardioides hwasunensis</name>
    <dbReference type="NCBI Taxonomy" id="397258"/>
    <lineage>
        <taxon>Bacteria</taxon>
        <taxon>Bacillati</taxon>
        <taxon>Actinomycetota</taxon>
        <taxon>Actinomycetes</taxon>
        <taxon>Propionibacteriales</taxon>
        <taxon>Nocardioidaceae</taxon>
        <taxon>Nocardioides</taxon>
    </lineage>
</organism>
<dbReference type="InterPro" id="IPR041121">
    <property type="entry name" value="SDH_C"/>
</dbReference>
<keyword evidence="2" id="KW-0028">Amino-acid biosynthesis</keyword>
<dbReference type="PANTHER" id="PTHR21089">
    <property type="entry name" value="SHIKIMATE DEHYDROGENASE"/>
    <property type="match status" value="1"/>
</dbReference>
<comment type="caution">
    <text evidence="5">The sequence shown here is derived from an EMBL/GenBank/DDBJ whole genome shotgun (WGS) entry which is preliminary data.</text>
</comment>
<dbReference type="PANTHER" id="PTHR21089:SF1">
    <property type="entry name" value="BIFUNCTIONAL 3-DEHYDROQUINATE DEHYDRATASE_SHIKIMATE DEHYDROGENASE, CHLOROPLASTIC"/>
    <property type="match status" value="1"/>
</dbReference>
<dbReference type="Pfam" id="PF08501">
    <property type="entry name" value="Shikimate_dh_N"/>
    <property type="match status" value="1"/>
</dbReference>
<evidence type="ECO:0000256" key="2">
    <source>
        <dbReference type="ARBA" id="ARBA00023141"/>
    </source>
</evidence>
<dbReference type="Gene3D" id="3.40.50.720">
    <property type="entry name" value="NAD(P)-binding Rossmann-like Domain"/>
    <property type="match status" value="1"/>
</dbReference>
<dbReference type="SUPFAM" id="SSF51735">
    <property type="entry name" value="NAD(P)-binding Rossmann-fold domains"/>
    <property type="match status" value="1"/>
</dbReference>
<feature type="domain" description="Shikimate dehydrogenase substrate binding N-terminal" evidence="3">
    <location>
        <begin position="9"/>
        <end position="90"/>
    </location>
</feature>
<keyword evidence="5" id="KW-0560">Oxidoreductase</keyword>
<accession>A0ABR8MCA0</accession>
<proteinExistence type="predicted"/>